<dbReference type="EMBL" id="JAMPKX010000009">
    <property type="protein sequence ID" value="MEP0948899.1"/>
    <property type="molecule type" value="Genomic_DNA"/>
</dbReference>
<evidence type="ECO:0000313" key="1">
    <source>
        <dbReference type="EMBL" id="MEP0948899.1"/>
    </source>
</evidence>
<gene>
    <name evidence="1" type="ORF">NC992_18600</name>
</gene>
<accession>A0ABV0K7Z7</accession>
<proteinExistence type="predicted"/>
<evidence type="ECO:0000313" key="2">
    <source>
        <dbReference type="Proteomes" id="UP001482513"/>
    </source>
</evidence>
<dbReference type="RefSeq" id="WP_190694659.1">
    <property type="nucleotide sequence ID" value="NZ_JAMPKX010000009.1"/>
</dbReference>
<protein>
    <submittedName>
        <fullName evidence="1">Uncharacterized protein</fullName>
    </submittedName>
</protein>
<dbReference type="Proteomes" id="UP001482513">
    <property type="component" value="Unassembled WGS sequence"/>
</dbReference>
<reference evidence="1 2" key="1">
    <citation type="submission" date="2022-04" db="EMBL/GenBank/DDBJ databases">
        <title>Positive selection, recombination, and allopatry shape intraspecific diversity of widespread and dominant cyanobacteria.</title>
        <authorList>
            <person name="Wei J."/>
            <person name="Shu W."/>
            <person name="Hu C."/>
        </authorList>
    </citation>
    <scope>NUCLEOTIDE SEQUENCE [LARGE SCALE GENOMIC DNA]</scope>
    <source>
        <strain evidence="1 2">DQ-A4</strain>
    </source>
</reference>
<sequence length="184" mass="20828">MTPNPVTPWGRSPLSTGRLEIALYSWNGEGSTARLRESYMTVGNPASDPAFESLRQFRPLLLKAHKILMDAEKDRYEANHGAIANKGDYLRLVLNHEQFSWLRPISQLIVQIDEVLMSKQPQPLDRAPELLNQARHLLYDTEIGQAFQDRTQSVARRDPEMAAIAQRLDELMQPYGPQSGNSST</sequence>
<organism evidence="1 2">
    <name type="scientific">Leptolyngbya subtilissima DQ-A4</name>
    <dbReference type="NCBI Taxonomy" id="2933933"/>
    <lineage>
        <taxon>Bacteria</taxon>
        <taxon>Bacillati</taxon>
        <taxon>Cyanobacteriota</taxon>
        <taxon>Cyanophyceae</taxon>
        <taxon>Leptolyngbyales</taxon>
        <taxon>Leptolyngbyaceae</taxon>
        <taxon>Leptolyngbya group</taxon>
        <taxon>Leptolyngbya</taxon>
    </lineage>
</organism>
<name>A0ABV0K7Z7_9CYAN</name>
<comment type="caution">
    <text evidence="1">The sequence shown here is derived from an EMBL/GenBank/DDBJ whole genome shotgun (WGS) entry which is preliminary data.</text>
</comment>
<keyword evidence="2" id="KW-1185">Reference proteome</keyword>